<accession>A0A451CYU2</accession>
<evidence type="ECO:0000313" key="17">
    <source>
        <dbReference type="Proteomes" id="UP000294364"/>
    </source>
</evidence>
<feature type="domain" description="Peptidase S26" evidence="15">
    <location>
        <begin position="55"/>
        <end position="293"/>
    </location>
</feature>
<comment type="similarity">
    <text evidence="3 14">Belongs to the peptidase S26 family.</text>
</comment>
<dbReference type="Gene3D" id="2.170.230.10">
    <property type="match status" value="1"/>
</dbReference>
<dbReference type="InterPro" id="IPR019766">
    <property type="entry name" value="Sign_pep_all-beta_subdom"/>
</dbReference>
<dbReference type="Gene3D" id="2.10.109.10">
    <property type="entry name" value="Umud Fragment, subunit A"/>
    <property type="match status" value="1"/>
</dbReference>
<dbReference type="PROSITE" id="PS00761">
    <property type="entry name" value="SPASE_I_3"/>
    <property type="match status" value="1"/>
</dbReference>
<evidence type="ECO:0000256" key="12">
    <source>
        <dbReference type="PIRSR" id="PIRSR600223-1"/>
    </source>
</evidence>
<dbReference type="Proteomes" id="UP000294364">
    <property type="component" value="Chromosome"/>
</dbReference>
<dbReference type="InterPro" id="IPR000223">
    <property type="entry name" value="Pept_S26A_signal_pept_1"/>
</dbReference>
<gene>
    <name evidence="16" type="primary">lepB</name>
    <name evidence="16" type="ORF">ERCICURT3053_074</name>
</gene>
<comment type="catalytic activity">
    <reaction evidence="1 13">
        <text>Cleavage of hydrophobic, N-terminal signal or leader sequences from secreted and periplasmic proteins.</text>
        <dbReference type="EC" id="3.4.21.89"/>
    </reaction>
</comment>
<keyword evidence="6" id="KW-1003">Cell membrane</keyword>
<evidence type="ECO:0000259" key="15">
    <source>
        <dbReference type="Pfam" id="PF10502"/>
    </source>
</evidence>
<sequence>MAHIFAVFLAITTFSSGIIWCINRIKSLQYRYRKNKEGQCKGMEISVEKGQGGLIESIASIFPVLLLVFIVRSFIFEPFHIPSGSMIPTLLIGDFILVEKYAYGLRNPITNTVFIKTGNPKRGDIVVFQYPKNPRQDYIKRIIGLPGDRVDYNPIKKTLSIISSCVNKKDCDGLIKVTYSNDKENNRILSKFSTNVLDNTFDQLLSNDLYLEGLHITIRSETIDNMSHRILLSNWEKSHLRSIPQRREEVPLSWFVPEKMYFVMGDNRDNSSDSRIWGFVSEDHLIGKAIVIWMSIDKQIGQWPTGLTFRRIGMIQ</sequence>
<protein>
    <recommendedName>
        <fullName evidence="5 13">Signal peptidase I</fullName>
        <ecNumber evidence="4 13">3.4.21.89</ecNumber>
    </recommendedName>
</protein>
<evidence type="ECO:0000256" key="1">
    <source>
        <dbReference type="ARBA" id="ARBA00000677"/>
    </source>
</evidence>
<dbReference type="GO" id="GO:0009003">
    <property type="term" value="F:signal peptidase activity"/>
    <property type="evidence" value="ECO:0007669"/>
    <property type="project" value="UniProtKB-EC"/>
</dbReference>
<dbReference type="Pfam" id="PF10502">
    <property type="entry name" value="Peptidase_S26"/>
    <property type="match status" value="1"/>
</dbReference>
<dbReference type="InterPro" id="IPR019533">
    <property type="entry name" value="Peptidase_S26"/>
</dbReference>
<feature type="transmembrane region" description="Helical" evidence="13">
    <location>
        <begin position="53"/>
        <end position="75"/>
    </location>
</feature>
<name>A0A451CYU2_9GAMM</name>
<dbReference type="PROSITE" id="PS00501">
    <property type="entry name" value="SPASE_I_1"/>
    <property type="match status" value="1"/>
</dbReference>
<evidence type="ECO:0000256" key="4">
    <source>
        <dbReference type="ARBA" id="ARBA00013208"/>
    </source>
</evidence>
<evidence type="ECO:0000256" key="9">
    <source>
        <dbReference type="ARBA" id="ARBA00022801"/>
    </source>
</evidence>
<evidence type="ECO:0000256" key="7">
    <source>
        <dbReference type="ARBA" id="ARBA00022670"/>
    </source>
</evidence>
<dbReference type="PANTHER" id="PTHR43390:SF1">
    <property type="entry name" value="CHLOROPLAST PROCESSING PEPTIDASE"/>
    <property type="match status" value="1"/>
</dbReference>
<evidence type="ECO:0000256" key="2">
    <source>
        <dbReference type="ARBA" id="ARBA00004651"/>
    </source>
</evidence>
<dbReference type="NCBIfam" id="TIGR02227">
    <property type="entry name" value="sigpep_I_bact"/>
    <property type="match status" value="1"/>
</dbReference>
<dbReference type="InterPro" id="IPR036286">
    <property type="entry name" value="LexA/Signal_pep-like_sf"/>
</dbReference>
<evidence type="ECO:0000256" key="11">
    <source>
        <dbReference type="ARBA" id="ARBA00023136"/>
    </source>
</evidence>
<keyword evidence="9 13" id="KW-0378">Hydrolase</keyword>
<evidence type="ECO:0000256" key="13">
    <source>
        <dbReference type="RuleBase" id="RU003993"/>
    </source>
</evidence>
<evidence type="ECO:0000256" key="5">
    <source>
        <dbReference type="ARBA" id="ARBA00019232"/>
    </source>
</evidence>
<organism evidence="16 17">
    <name type="scientific">Candidatus Erwinia haradaeae</name>
    <dbReference type="NCBI Taxonomy" id="1922217"/>
    <lineage>
        <taxon>Bacteria</taxon>
        <taxon>Pseudomonadati</taxon>
        <taxon>Pseudomonadota</taxon>
        <taxon>Gammaproteobacteria</taxon>
        <taxon>Enterobacterales</taxon>
        <taxon>Erwiniaceae</taxon>
        <taxon>Erwinia</taxon>
    </lineage>
</organism>
<dbReference type="AlphaFoldDB" id="A0A451CYU2"/>
<dbReference type="InterPro" id="IPR019758">
    <property type="entry name" value="Pept_S26A_signal_pept_1_CS"/>
</dbReference>
<dbReference type="CDD" id="cd06530">
    <property type="entry name" value="S26_SPase_I"/>
    <property type="match status" value="1"/>
</dbReference>
<keyword evidence="8 13" id="KW-0812">Transmembrane</keyword>
<dbReference type="PANTHER" id="PTHR43390">
    <property type="entry name" value="SIGNAL PEPTIDASE I"/>
    <property type="match status" value="1"/>
</dbReference>
<feature type="active site" evidence="12">
    <location>
        <position position="85"/>
    </location>
</feature>
<evidence type="ECO:0000256" key="14">
    <source>
        <dbReference type="RuleBase" id="RU362042"/>
    </source>
</evidence>
<keyword evidence="10 13" id="KW-1133">Transmembrane helix</keyword>
<dbReference type="RefSeq" id="WP_157991792.1">
    <property type="nucleotide sequence ID" value="NZ_LR217698.1"/>
</dbReference>
<comment type="subcellular location">
    <subcellularLocation>
        <location evidence="2">Cell membrane</location>
        <topology evidence="2">Multi-pass membrane protein</topology>
    </subcellularLocation>
    <subcellularLocation>
        <location evidence="14">Membrane</location>
        <topology evidence="14">Multi-pass membrane protein</topology>
    </subcellularLocation>
</comment>
<dbReference type="PRINTS" id="PR00727">
    <property type="entry name" value="LEADERPTASE"/>
</dbReference>
<evidence type="ECO:0000313" key="16">
    <source>
        <dbReference type="EMBL" id="VFP78450.1"/>
    </source>
</evidence>
<proteinExistence type="inferred from homology"/>
<evidence type="ECO:0000256" key="8">
    <source>
        <dbReference type="ARBA" id="ARBA00022692"/>
    </source>
</evidence>
<evidence type="ECO:0000256" key="6">
    <source>
        <dbReference type="ARBA" id="ARBA00022475"/>
    </source>
</evidence>
<keyword evidence="7 13" id="KW-0645">Protease</keyword>
<feature type="active site" evidence="12">
    <location>
        <position position="140"/>
    </location>
</feature>
<dbReference type="PROSITE" id="PS00760">
    <property type="entry name" value="SPASE_I_2"/>
    <property type="match status" value="1"/>
</dbReference>
<evidence type="ECO:0000256" key="10">
    <source>
        <dbReference type="ARBA" id="ARBA00022989"/>
    </source>
</evidence>
<evidence type="ECO:0000256" key="3">
    <source>
        <dbReference type="ARBA" id="ARBA00009370"/>
    </source>
</evidence>
<dbReference type="GO" id="GO:0006465">
    <property type="term" value="P:signal peptide processing"/>
    <property type="evidence" value="ECO:0007669"/>
    <property type="project" value="InterPro"/>
</dbReference>
<dbReference type="NCBIfam" id="NF008114">
    <property type="entry name" value="PRK10861.1"/>
    <property type="match status" value="1"/>
</dbReference>
<dbReference type="InterPro" id="IPR019757">
    <property type="entry name" value="Pept_S26A_signal_pept_1_Lys-AS"/>
</dbReference>
<dbReference type="SUPFAM" id="SSF51306">
    <property type="entry name" value="LexA/Signal peptidase"/>
    <property type="match status" value="1"/>
</dbReference>
<keyword evidence="11 13" id="KW-0472">Membrane</keyword>
<dbReference type="GO" id="GO:0004252">
    <property type="term" value="F:serine-type endopeptidase activity"/>
    <property type="evidence" value="ECO:0007669"/>
    <property type="project" value="InterPro"/>
</dbReference>
<dbReference type="InterPro" id="IPR019756">
    <property type="entry name" value="Pept_S26A_signal_pept_1_Ser-AS"/>
</dbReference>
<feature type="transmembrane region" description="Helical" evidence="13">
    <location>
        <begin position="6"/>
        <end position="25"/>
    </location>
</feature>
<dbReference type="EMBL" id="LR217698">
    <property type="protein sequence ID" value="VFP78450.1"/>
    <property type="molecule type" value="Genomic_DNA"/>
</dbReference>
<dbReference type="OrthoDB" id="9815782at2"/>
<dbReference type="GO" id="GO:0005886">
    <property type="term" value="C:plasma membrane"/>
    <property type="evidence" value="ECO:0007669"/>
    <property type="project" value="UniProtKB-SubCell"/>
</dbReference>
<dbReference type="EC" id="3.4.21.89" evidence="4 13"/>
<reference evidence="16 17" key="1">
    <citation type="submission" date="2019-02" db="EMBL/GenBank/DDBJ databases">
        <authorList>
            <person name="Manzano-Marin A."/>
            <person name="Manzano-Marin A."/>
        </authorList>
    </citation>
    <scope>NUCLEOTIDE SEQUENCE [LARGE SCALE GENOMIC DNA]</scope>
    <source>
        <strain evidence="16 17">ErCicurtihirsuta</strain>
    </source>
</reference>